<evidence type="ECO:0000256" key="4">
    <source>
        <dbReference type="ARBA" id="ARBA00023136"/>
    </source>
</evidence>
<evidence type="ECO:0000313" key="7">
    <source>
        <dbReference type="EMBL" id="AYD41067.1"/>
    </source>
</evidence>
<dbReference type="PANTHER" id="PTHR33507">
    <property type="entry name" value="INNER MEMBRANE PROTEIN YBBJ"/>
    <property type="match status" value="1"/>
</dbReference>
<feature type="transmembrane region" description="Helical" evidence="5">
    <location>
        <begin position="7"/>
        <end position="39"/>
    </location>
</feature>
<dbReference type="AlphaFoldDB" id="A0A386H5P2"/>
<dbReference type="PANTHER" id="PTHR33507:SF3">
    <property type="entry name" value="INNER MEMBRANE PROTEIN YBBJ"/>
    <property type="match status" value="1"/>
</dbReference>
<name>A0A386H5P2_9CLOT</name>
<proteinExistence type="predicted"/>
<accession>A0A386H5P2</accession>
<evidence type="ECO:0000259" key="6">
    <source>
        <dbReference type="Pfam" id="PF01957"/>
    </source>
</evidence>
<dbReference type="Proteomes" id="UP000266301">
    <property type="component" value="Chromosome"/>
</dbReference>
<organism evidence="7 8">
    <name type="scientific">Clostridium fermenticellae</name>
    <dbReference type="NCBI Taxonomy" id="2068654"/>
    <lineage>
        <taxon>Bacteria</taxon>
        <taxon>Bacillati</taxon>
        <taxon>Bacillota</taxon>
        <taxon>Clostridia</taxon>
        <taxon>Eubacteriales</taxon>
        <taxon>Clostridiaceae</taxon>
        <taxon>Clostridium</taxon>
    </lineage>
</organism>
<evidence type="ECO:0000256" key="2">
    <source>
        <dbReference type="ARBA" id="ARBA00022692"/>
    </source>
</evidence>
<dbReference type="InterPro" id="IPR012340">
    <property type="entry name" value="NA-bd_OB-fold"/>
</dbReference>
<reference evidence="7 8" key="1">
    <citation type="journal article" date="2019" name="Int. J. Syst. Evol. Microbiol.">
        <title>Clostridium fermenticellae sp. nov., isolated from the mud in a fermentation cellar for the production of the Chinese liquor, baijiu.</title>
        <authorList>
            <person name="Xu P.X."/>
            <person name="Chai L.J."/>
            <person name="Qiu T."/>
            <person name="Zhang X.J."/>
            <person name="Lu Z.M."/>
            <person name="Xiao C."/>
            <person name="Wang S.T."/>
            <person name="Shen C.H."/>
            <person name="Shi J.S."/>
            <person name="Xu Z.H."/>
        </authorList>
    </citation>
    <scope>NUCLEOTIDE SEQUENCE [LARGE SCALE GENOMIC DNA]</scope>
    <source>
        <strain evidence="7 8">JN500901</strain>
    </source>
</reference>
<feature type="domain" description="NfeD-like C-terminal" evidence="6">
    <location>
        <begin position="85"/>
        <end position="140"/>
    </location>
</feature>
<keyword evidence="3 5" id="KW-1133">Transmembrane helix</keyword>
<gene>
    <name evidence="7" type="ORF">D4Z93_11240</name>
</gene>
<keyword evidence="2 5" id="KW-0812">Transmembrane</keyword>
<protein>
    <submittedName>
        <fullName evidence="7">NfeD family protein</fullName>
    </submittedName>
</protein>
<evidence type="ECO:0000256" key="3">
    <source>
        <dbReference type="ARBA" id="ARBA00022989"/>
    </source>
</evidence>
<evidence type="ECO:0000256" key="1">
    <source>
        <dbReference type="ARBA" id="ARBA00004141"/>
    </source>
</evidence>
<keyword evidence="4 5" id="KW-0472">Membrane</keyword>
<feature type="transmembrane region" description="Helical" evidence="5">
    <location>
        <begin position="45"/>
        <end position="69"/>
    </location>
</feature>
<dbReference type="InterPro" id="IPR052165">
    <property type="entry name" value="Membrane_assoc_protease"/>
</dbReference>
<comment type="subcellular location">
    <subcellularLocation>
        <location evidence="1">Membrane</location>
        <topology evidence="1">Multi-pass membrane protein</topology>
    </subcellularLocation>
</comment>
<dbReference type="InterPro" id="IPR002810">
    <property type="entry name" value="NfeD-like_C"/>
</dbReference>
<dbReference type="OrthoDB" id="1726749at2"/>
<dbReference type="GO" id="GO:0005886">
    <property type="term" value="C:plasma membrane"/>
    <property type="evidence" value="ECO:0007669"/>
    <property type="project" value="TreeGrafter"/>
</dbReference>
<keyword evidence="8" id="KW-1185">Reference proteome</keyword>
<dbReference type="SUPFAM" id="SSF141322">
    <property type="entry name" value="NfeD domain-like"/>
    <property type="match status" value="1"/>
</dbReference>
<dbReference type="EMBL" id="CP032416">
    <property type="protein sequence ID" value="AYD41067.1"/>
    <property type="molecule type" value="Genomic_DNA"/>
</dbReference>
<dbReference type="RefSeq" id="WP_119973595.1">
    <property type="nucleotide sequence ID" value="NZ_CP032416.1"/>
</dbReference>
<sequence length="146" mass="16541">MNHFLILWIFIAAVALIIDIFTSNFFFVWFTIGAIAAIFTQILGYSIIIQSIIFLIISILSIAIGYPLVRKNIKATIKPTLLREQTYIGRKITVDDDMLNNNVVKIDGVLWQIYNIGDNISKGDKVKIVKLEGNKILIEKINEEGI</sequence>
<evidence type="ECO:0000313" key="8">
    <source>
        <dbReference type="Proteomes" id="UP000266301"/>
    </source>
</evidence>
<dbReference type="KEGG" id="cfer:D4Z93_11240"/>
<dbReference type="Pfam" id="PF01957">
    <property type="entry name" value="NfeD"/>
    <property type="match status" value="1"/>
</dbReference>
<evidence type="ECO:0000256" key="5">
    <source>
        <dbReference type="SAM" id="Phobius"/>
    </source>
</evidence>
<dbReference type="Gene3D" id="2.40.50.140">
    <property type="entry name" value="Nucleic acid-binding proteins"/>
    <property type="match status" value="1"/>
</dbReference>